<dbReference type="InterPro" id="IPR039424">
    <property type="entry name" value="SBP_5"/>
</dbReference>
<keyword evidence="4" id="KW-1185">Reference proteome</keyword>
<dbReference type="GO" id="GO:0042597">
    <property type="term" value="C:periplasmic space"/>
    <property type="evidence" value="ECO:0007669"/>
    <property type="project" value="UniProtKB-ARBA"/>
</dbReference>
<dbReference type="OrthoDB" id="9046151at2"/>
<dbReference type="Proteomes" id="UP000185696">
    <property type="component" value="Unassembled WGS sequence"/>
</dbReference>
<keyword evidence="1" id="KW-0732">Signal</keyword>
<evidence type="ECO:0000259" key="2">
    <source>
        <dbReference type="Pfam" id="PF00496"/>
    </source>
</evidence>
<accession>A0A7Z0WHJ7</accession>
<sequence>MTDPARDEFPALWANPISRRRLLRFAGLGAGAVAVATVLPGCTAAAPGGEAEAADTLSAAFANTFLDLDPTTGSQVGTIAINDYVYEGLYRLDPFPPRTEITPELAAALPEELSPTGYRIRLREGVTFHDGSPLTAEDVAFTIQRIKDPATKSLFTRFFEVITEVRATGEHELELTLAAPTTLLVQRLMLVKGMSKAAITGSPDALKLKPVGTGPYRIGSAVSGQRVELIRFDGYTGPRKVNYDTLRISVVADPNARVSGLRTGQTKIIEDVPASGFANLAEADGVTAAGEAGEHLTGLMFHCGKPPFDDVRVRQAVLYAIDRDSITDTSFFGKASPVWGSVIQESSPDHVAPDITYSYDPERAKALLAEAGLGGGGIRIDLIAGTLDYLASQTPIIEENLRAVGFEPNVIPGELESLYSRVTAGEYNVFLMKGDTSAVGPTDAEFALRWLYYGDFPRSFLYWDGAPLTQVEKLLDEALTAADDAARARLLGQVQNLVQNEVPIGRLHRTEQLTGWSKDLQGFRPSPTAGFVVDGVRG</sequence>
<dbReference type="Gene3D" id="3.40.190.10">
    <property type="entry name" value="Periplasmic binding protein-like II"/>
    <property type="match status" value="1"/>
</dbReference>
<gene>
    <name evidence="3" type="ORF">BLA60_27955</name>
</gene>
<dbReference type="InterPro" id="IPR000914">
    <property type="entry name" value="SBP_5_dom"/>
</dbReference>
<feature type="domain" description="Solute-binding protein family 5" evidence="2">
    <location>
        <begin position="100"/>
        <end position="437"/>
    </location>
</feature>
<dbReference type="InterPro" id="IPR030678">
    <property type="entry name" value="Peptide/Ni-bd"/>
</dbReference>
<dbReference type="SUPFAM" id="SSF53850">
    <property type="entry name" value="Periplasmic binding protein-like II"/>
    <property type="match status" value="1"/>
</dbReference>
<evidence type="ECO:0000313" key="3">
    <source>
        <dbReference type="EMBL" id="OLF07397.1"/>
    </source>
</evidence>
<proteinExistence type="predicted"/>
<dbReference type="RefSeq" id="WP_075135989.1">
    <property type="nucleotide sequence ID" value="NZ_MSIF01000016.1"/>
</dbReference>
<dbReference type="PANTHER" id="PTHR30290">
    <property type="entry name" value="PERIPLASMIC BINDING COMPONENT OF ABC TRANSPORTER"/>
    <property type="match status" value="1"/>
</dbReference>
<dbReference type="Pfam" id="PF00496">
    <property type="entry name" value="SBP_bac_5"/>
    <property type="match status" value="1"/>
</dbReference>
<dbReference type="AlphaFoldDB" id="A0A7Z0WHJ7"/>
<evidence type="ECO:0000256" key="1">
    <source>
        <dbReference type="ARBA" id="ARBA00022729"/>
    </source>
</evidence>
<dbReference type="CDD" id="cd00995">
    <property type="entry name" value="PBP2_NikA_DppA_OppA_like"/>
    <property type="match status" value="1"/>
</dbReference>
<dbReference type="GO" id="GO:0043190">
    <property type="term" value="C:ATP-binding cassette (ABC) transporter complex"/>
    <property type="evidence" value="ECO:0007669"/>
    <property type="project" value="InterPro"/>
</dbReference>
<dbReference type="Gene3D" id="3.10.105.10">
    <property type="entry name" value="Dipeptide-binding Protein, Domain 3"/>
    <property type="match status" value="1"/>
</dbReference>
<dbReference type="InterPro" id="IPR006311">
    <property type="entry name" value="TAT_signal"/>
</dbReference>
<organism evidence="3 4">
    <name type="scientific">Actinophytocola xinjiangensis</name>
    <dbReference type="NCBI Taxonomy" id="485602"/>
    <lineage>
        <taxon>Bacteria</taxon>
        <taxon>Bacillati</taxon>
        <taxon>Actinomycetota</taxon>
        <taxon>Actinomycetes</taxon>
        <taxon>Pseudonocardiales</taxon>
        <taxon>Pseudonocardiaceae</taxon>
    </lineage>
</organism>
<dbReference type="PANTHER" id="PTHR30290:SF38">
    <property type="entry name" value="D,D-DIPEPTIDE-BINDING PERIPLASMIC PROTEIN DDPA-RELATED"/>
    <property type="match status" value="1"/>
</dbReference>
<comment type="caution">
    <text evidence="3">The sequence shown here is derived from an EMBL/GenBank/DDBJ whole genome shotgun (WGS) entry which is preliminary data.</text>
</comment>
<evidence type="ECO:0000313" key="4">
    <source>
        <dbReference type="Proteomes" id="UP000185696"/>
    </source>
</evidence>
<dbReference type="GO" id="GO:1904680">
    <property type="term" value="F:peptide transmembrane transporter activity"/>
    <property type="evidence" value="ECO:0007669"/>
    <property type="project" value="TreeGrafter"/>
</dbReference>
<dbReference type="PIRSF" id="PIRSF002741">
    <property type="entry name" value="MppA"/>
    <property type="match status" value="1"/>
</dbReference>
<protein>
    <recommendedName>
        <fullName evidence="2">Solute-binding protein family 5 domain-containing protein</fullName>
    </recommendedName>
</protein>
<dbReference type="Gene3D" id="3.90.76.10">
    <property type="entry name" value="Dipeptide-binding Protein, Domain 1"/>
    <property type="match status" value="1"/>
</dbReference>
<dbReference type="GO" id="GO:0015833">
    <property type="term" value="P:peptide transport"/>
    <property type="evidence" value="ECO:0007669"/>
    <property type="project" value="TreeGrafter"/>
</dbReference>
<dbReference type="EMBL" id="MSIF01000016">
    <property type="protein sequence ID" value="OLF07397.1"/>
    <property type="molecule type" value="Genomic_DNA"/>
</dbReference>
<reference evidence="3 4" key="1">
    <citation type="submission" date="2016-12" db="EMBL/GenBank/DDBJ databases">
        <title>The draft genome sequence of Actinophytocola xinjiangensis.</title>
        <authorList>
            <person name="Wang W."/>
            <person name="Yuan L."/>
        </authorList>
    </citation>
    <scope>NUCLEOTIDE SEQUENCE [LARGE SCALE GENOMIC DNA]</scope>
    <source>
        <strain evidence="3 4">CGMCC 4.4663</strain>
    </source>
</reference>
<name>A0A7Z0WHJ7_9PSEU</name>
<dbReference type="PROSITE" id="PS51318">
    <property type="entry name" value="TAT"/>
    <property type="match status" value="1"/>
</dbReference>